<reference evidence="2 4" key="1">
    <citation type="submission" date="2015-11" db="EMBL/GenBank/DDBJ databases">
        <title>Genomic analysis of 38 Legionella species identifies large and diverse effector repertoires.</title>
        <authorList>
            <person name="Burstein D."/>
            <person name="Amaro F."/>
            <person name="Zusman T."/>
            <person name="Lifshitz Z."/>
            <person name="Cohen O."/>
            <person name="Gilbert J.A."/>
            <person name="Pupko T."/>
            <person name="Shuman H.A."/>
            <person name="Segal G."/>
        </authorList>
    </citation>
    <scope>NUCLEOTIDE SEQUENCE [LARGE SCALE GENOMIC DNA]</scope>
    <source>
        <strain evidence="2 4">CDC#72-OH-14</strain>
    </source>
</reference>
<name>A0A378IWZ6_9GAMM</name>
<accession>A0A378IWZ6</accession>
<keyword evidence="4" id="KW-1185">Reference proteome</keyword>
<dbReference type="GO" id="GO:0006313">
    <property type="term" value="P:DNA transposition"/>
    <property type="evidence" value="ECO:0007669"/>
    <property type="project" value="InterPro"/>
</dbReference>
<evidence type="ECO:0000313" key="5">
    <source>
        <dbReference type="Proteomes" id="UP000255316"/>
    </source>
</evidence>
<evidence type="ECO:0000259" key="1">
    <source>
        <dbReference type="Pfam" id="PF04986"/>
    </source>
</evidence>
<dbReference type="GO" id="GO:0004803">
    <property type="term" value="F:transposase activity"/>
    <property type="evidence" value="ECO:0007669"/>
    <property type="project" value="InterPro"/>
</dbReference>
<gene>
    <name evidence="2" type="ORF">Lcin_0502</name>
    <name evidence="3" type="ORF">NCTC12438_03167</name>
</gene>
<dbReference type="Proteomes" id="UP000255316">
    <property type="component" value="Unassembled WGS sequence"/>
</dbReference>
<evidence type="ECO:0000313" key="4">
    <source>
        <dbReference type="Proteomes" id="UP000054854"/>
    </source>
</evidence>
<dbReference type="Proteomes" id="UP000054854">
    <property type="component" value="Unassembled WGS sequence"/>
</dbReference>
<feature type="domain" description="Transposase IS801/IS1294" evidence="1">
    <location>
        <begin position="51"/>
        <end position="144"/>
    </location>
</feature>
<dbReference type="AlphaFoldDB" id="A0A378IWZ6"/>
<dbReference type="RefSeq" id="WP_083502703.1">
    <property type="nucleotide sequence ID" value="NZ_UGNX01000001.1"/>
</dbReference>
<evidence type="ECO:0000313" key="2">
    <source>
        <dbReference type="EMBL" id="KTC93464.1"/>
    </source>
</evidence>
<reference evidence="3 5" key="2">
    <citation type="submission" date="2018-06" db="EMBL/GenBank/DDBJ databases">
        <authorList>
            <consortium name="Pathogen Informatics"/>
            <person name="Doyle S."/>
        </authorList>
    </citation>
    <scope>NUCLEOTIDE SEQUENCE [LARGE SCALE GENOMIC DNA]</scope>
    <source>
        <strain evidence="3 5">NCTC12438</strain>
    </source>
</reference>
<dbReference type="EMBL" id="UGNX01000001">
    <property type="protein sequence ID" value="STX36534.1"/>
    <property type="molecule type" value="Genomic_DNA"/>
</dbReference>
<evidence type="ECO:0000313" key="3">
    <source>
        <dbReference type="EMBL" id="STX36534.1"/>
    </source>
</evidence>
<dbReference type="InterPro" id="IPR007069">
    <property type="entry name" value="Transposase_32"/>
</dbReference>
<proteinExistence type="predicted"/>
<dbReference type="OrthoDB" id="6979325at2"/>
<organism evidence="3 5">
    <name type="scientific">Legionella cincinnatiensis</name>
    <dbReference type="NCBI Taxonomy" id="28085"/>
    <lineage>
        <taxon>Bacteria</taxon>
        <taxon>Pseudomonadati</taxon>
        <taxon>Pseudomonadota</taxon>
        <taxon>Gammaproteobacteria</taxon>
        <taxon>Legionellales</taxon>
        <taxon>Legionellaceae</taxon>
        <taxon>Legionella</taxon>
    </lineage>
</organism>
<dbReference type="EMBL" id="LNXX01000005">
    <property type="protein sequence ID" value="KTC93464.1"/>
    <property type="molecule type" value="Genomic_DNA"/>
</dbReference>
<dbReference type="Pfam" id="PF04986">
    <property type="entry name" value="Y2_Tnp"/>
    <property type="match status" value="1"/>
</dbReference>
<protein>
    <submittedName>
        <fullName evidence="3">Transposase</fullName>
    </submittedName>
</protein>
<dbReference type="GO" id="GO:0003677">
    <property type="term" value="F:DNA binding"/>
    <property type="evidence" value="ECO:0007669"/>
    <property type="project" value="InterPro"/>
</dbReference>
<sequence>MVLKKMSSISFKRSSISYRIAIAPYQGRKIIIFKTLPSGEEVESIFGKSLAKSSGFSLHAGVSVKSYQRDKVERLCRYITRPAVSTQRMKFLPDGKIRYELKTPYKNGTTHVVFEPLDFIVRLVALVPKPRMHLTRFYGVFAPNSAYRATVTSEAKQKKSKSTAKDVSGEDESHRLKMSWTMRLKRVFNIDVSVCIHCQGLVRIIACIEDRPYFITFYLLE</sequence>